<accession>A0A857KUW1</accession>
<proteinExistence type="predicted"/>
<gene>
    <name evidence="2" type="ORF">GII30_04180</name>
</gene>
<dbReference type="RefSeq" id="WP_005188202.1">
    <property type="nucleotide sequence ID" value="NZ_CP045804.1"/>
</dbReference>
<reference evidence="2" key="1">
    <citation type="journal article" date="2021" name="Nat. Microbiol.">
        <title>Cocultivation of an ultrasmall environmental parasitic bacterium with lytic ability against bacteria associated with wastewater foams.</title>
        <authorList>
            <person name="Batinovic S."/>
            <person name="Rose J.J.A."/>
            <person name="Ratcliffe J."/>
            <person name="Seviour R.J."/>
            <person name="Petrovski S."/>
        </authorList>
    </citation>
    <scope>NUCLEOTIDE SEQUENCE</scope>
    <source>
        <strain evidence="2">CON44</strain>
    </source>
</reference>
<dbReference type="EMBL" id="CP045810">
    <property type="protein sequence ID" value="QHN38481.1"/>
    <property type="molecule type" value="Genomic_DNA"/>
</dbReference>
<protein>
    <submittedName>
        <fullName evidence="2">Uncharacterized protein</fullName>
    </submittedName>
</protein>
<feature type="signal peptide" evidence="1">
    <location>
        <begin position="1"/>
        <end position="30"/>
    </location>
</feature>
<feature type="chain" id="PRO_5039042683" evidence="1">
    <location>
        <begin position="31"/>
        <end position="413"/>
    </location>
</feature>
<evidence type="ECO:0000256" key="1">
    <source>
        <dbReference type="SAM" id="SignalP"/>
    </source>
</evidence>
<organism evidence="2">
    <name type="scientific">Gordonia amarae</name>
    <dbReference type="NCBI Taxonomy" id="36821"/>
    <lineage>
        <taxon>Bacteria</taxon>
        <taxon>Bacillati</taxon>
        <taxon>Actinomycetota</taxon>
        <taxon>Actinomycetes</taxon>
        <taxon>Mycobacteriales</taxon>
        <taxon>Gordoniaceae</taxon>
        <taxon>Gordonia</taxon>
    </lineage>
</organism>
<evidence type="ECO:0000313" key="2">
    <source>
        <dbReference type="EMBL" id="QHN38481.1"/>
    </source>
</evidence>
<name>A0A857KUW1_9ACTN</name>
<dbReference type="AlphaFoldDB" id="A0A857KUW1"/>
<keyword evidence="1" id="KW-0732">Signal</keyword>
<dbReference type="Pfam" id="PF14885">
    <property type="entry name" value="GHL15"/>
    <property type="match status" value="1"/>
</dbReference>
<dbReference type="InterPro" id="IPR029455">
    <property type="entry name" value="GHL15"/>
</dbReference>
<sequence length="413" mass="44565">MIAAAAGQPALLTRILRVPLALILAAAVVAGCTPDGDGARAVQVNKAAGPVCGLWYAIGSAPAPATIATAVRHNSVIVLNAWEQDTMRRIKALDPSVKVLVYKDLSSTRSYSGAYDGGKDADFLPAGVGYAYAQRKHPEWFATDTFGSRIEWNAAYPHHWQMAVWNVAYQRYWTEQVTKEVLTQGWDGVLADNDFAQLYHYSPKLLRGTTSPDQTNHKLRDGLDRLVTMAGSRLAGAGKLFVPNIAEARLTPGRWTSHSRFGGGMEEGMSYPIPEGLMPFGYSQWNEMSQTAARGSALVLLITQPRLPNSNPTGFASAALLSGSKTCWMSGDSYNYRKPTRTALQDLDLGQALGPATRRADGVWTRRFAHGIAVVNPTILPRPLSLPKGTRTASGGQVPAMLAPVSGDIYVLP</sequence>